<reference evidence="1" key="1">
    <citation type="submission" date="2020-05" db="EMBL/GenBank/DDBJ databases">
        <title>Large-scale comparative analyses of tick genomes elucidate their genetic diversity and vector capacities.</title>
        <authorList>
            <person name="Jia N."/>
            <person name="Wang J."/>
            <person name="Shi W."/>
            <person name="Du L."/>
            <person name="Sun Y."/>
            <person name="Zhan W."/>
            <person name="Jiang J."/>
            <person name="Wang Q."/>
            <person name="Zhang B."/>
            <person name="Ji P."/>
            <person name="Sakyi L.B."/>
            <person name="Cui X."/>
            <person name="Yuan T."/>
            <person name="Jiang B."/>
            <person name="Yang W."/>
            <person name="Lam T.T.-Y."/>
            <person name="Chang Q."/>
            <person name="Ding S."/>
            <person name="Wang X."/>
            <person name="Zhu J."/>
            <person name="Ruan X."/>
            <person name="Zhao L."/>
            <person name="Wei J."/>
            <person name="Que T."/>
            <person name="Du C."/>
            <person name="Cheng J."/>
            <person name="Dai P."/>
            <person name="Han X."/>
            <person name="Huang E."/>
            <person name="Gao Y."/>
            <person name="Liu J."/>
            <person name="Shao H."/>
            <person name="Ye R."/>
            <person name="Li L."/>
            <person name="Wei W."/>
            <person name="Wang X."/>
            <person name="Wang C."/>
            <person name="Yang T."/>
            <person name="Huo Q."/>
            <person name="Li W."/>
            <person name="Guo W."/>
            <person name="Chen H."/>
            <person name="Zhou L."/>
            <person name="Ni X."/>
            <person name="Tian J."/>
            <person name="Zhou Y."/>
            <person name="Sheng Y."/>
            <person name="Liu T."/>
            <person name="Pan Y."/>
            <person name="Xia L."/>
            <person name="Li J."/>
            <person name="Zhao F."/>
            <person name="Cao W."/>
        </authorList>
    </citation>
    <scope>NUCLEOTIDE SEQUENCE</scope>
    <source>
        <strain evidence="1">Dsil-2018</strain>
    </source>
</reference>
<keyword evidence="2" id="KW-1185">Reference proteome</keyword>
<name>A0ACB8CD32_DERSI</name>
<organism evidence="1 2">
    <name type="scientific">Dermacentor silvarum</name>
    <name type="common">Tick</name>
    <dbReference type="NCBI Taxonomy" id="543639"/>
    <lineage>
        <taxon>Eukaryota</taxon>
        <taxon>Metazoa</taxon>
        <taxon>Ecdysozoa</taxon>
        <taxon>Arthropoda</taxon>
        <taxon>Chelicerata</taxon>
        <taxon>Arachnida</taxon>
        <taxon>Acari</taxon>
        <taxon>Parasitiformes</taxon>
        <taxon>Ixodida</taxon>
        <taxon>Ixodoidea</taxon>
        <taxon>Ixodidae</taxon>
        <taxon>Rhipicephalinae</taxon>
        <taxon>Dermacentor</taxon>
    </lineage>
</organism>
<dbReference type="EMBL" id="CM023476">
    <property type="protein sequence ID" value="KAH7940678.1"/>
    <property type="molecule type" value="Genomic_DNA"/>
</dbReference>
<gene>
    <name evidence="1" type="ORF">HPB49_003543</name>
</gene>
<evidence type="ECO:0000313" key="2">
    <source>
        <dbReference type="Proteomes" id="UP000821865"/>
    </source>
</evidence>
<dbReference type="Proteomes" id="UP000821865">
    <property type="component" value="Chromosome 7"/>
</dbReference>
<proteinExistence type="predicted"/>
<protein>
    <submittedName>
        <fullName evidence="1">Uncharacterized protein</fullName>
    </submittedName>
</protein>
<sequence length="169" mass="19743">MHHPDQTGFHYTLDIIHLRQTCGQQVIIEIRRFISLNTHILAFNGHLMFNLTCKSQSLISYSLRLHRPVSTTFRQSVVSKAERPLLQARIMDCKDQVRRLKNDAFFSRRRLEAHCPEELARIQLHANFQANLRARKNEQCHDKKLERLKQRRTACSPGAPKNAVYNLSS</sequence>
<comment type="caution">
    <text evidence="1">The sequence shown here is derived from an EMBL/GenBank/DDBJ whole genome shotgun (WGS) entry which is preliminary data.</text>
</comment>
<accession>A0ACB8CD32</accession>
<evidence type="ECO:0000313" key="1">
    <source>
        <dbReference type="EMBL" id="KAH7940678.1"/>
    </source>
</evidence>